<accession>A0A6B3R0K6</accession>
<organism evidence="3 4">
    <name type="scientific">Psychroflexus aurantiacus</name>
    <dbReference type="NCBI Taxonomy" id="2709310"/>
    <lineage>
        <taxon>Bacteria</taxon>
        <taxon>Pseudomonadati</taxon>
        <taxon>Bacteroidota</taxon>
        <taxon>Flavobacteriia</taxon>
        <taxon>Flavobacteriales</taxon>
        <taxon>Flavobacteriaceae</taxon>
        <taxon>Psychroflexus</taxon>
    </lineage>
</organism>
<dbReference type="SUPFAM" id="SSF52172">
    <property type="entry name" value="CheY-like"/>
    <property type="match status" value="1"/>
</dbReference>
<evidence type="ECO:0000259" key="2">
    <source>
        <dbReference type="PROSITE" id="PS50110"/>
    </source>
</evidence>
<dbReference type="EMBL" id="JAAIKD010000003">
    <property type="protein sequence ID" value="NEV93722.1"/>
    <property type="molecule type" value="Genomic_DNA"/>
</dbReference>
<protein>
    <submittedName>
        <fullName evidence="3">Response regulator</fullName>
    </submittedName>
</protein>
<evidence type="ECO:0000256" key="1">
    <source>
        <dbReference type="PROSITE-ProRule" id="PRU00169"/>
    </source>
</evidence>
<dbReference type="PROSITE" id="PS50110">
    <property type="entry name" value="RESPONSE_REGULATORY"/>
    <property type="match status" value="1"/>
</dbReference>
<dbReference type="GO" id="GO:0000160">
    <property type="term" value="P:phosphorelay signal transduction system"/>
    <property type="evidence" value="ECO:0007669"/>
    <property type="project" value="InterPro"/>
</dbReference>
<dbReference type="RefSeq" id="WP_164004448.1">
    <property type="nucleotide sequence ID" value="NZ_JAAIKD010000003.1"/>
</dbReference>
<reference evidence="3 4" key="1">
    <citation type="submission" date="2020-02" db="EMBL/GenBank/DDBJ databases">
        <title>Flavobacteriaceae Psychroflexus bacterium YR1-1, complete genome.</title>
        <authorList>
            <person name="Li Y."/>
            <person name="Wu S."/>
        </authorList>
    </citation>
    <scope>NUCLEOTIDE SEQUENCE [LARGE SCALE GENOMIC DNA]</scope>
    <source>
        <strain evidence="3 4">YR1-1</strain>
    </source>
</reference>
<sequence>MKTKILLLDDDFLINFINKKYLKNEYPVKDTYDFMSASLALDFLRSEGVDKNLLYIIFLDINMTEMDGWEFMDILQSDFSSLNFEIHMLSSSISEEDKKRAEGYHFVNSYIDKPLNKSKLLPILESISS</sequence>
<dbReference type="PANTHER" id="PTHR44520">
    <property type="entry name" value="RESPONSE REGULATOR RCP1-RELATED"/>
    <property type="match status" value="1"/>
</dbReference>
<evidence type="ECO:0000313" key="4">
    <source>
        <dbReference type="Proteomes" id="UP000478505"/>
    </source>
</evidence>
<name>A0A6B3R0K6_9FLAO</name>
<dbReference type="InterPro" id="IPR001789">
    <property type="entry name" value="Sig_transdc_resp-reg_receiver"/>
</dbReference>
<evidence type="ECO:0000313" key="3">
    <source>
        <dbReference type="EMBL" id="NEV93722.1"/>
    </source>
</evidence>
<feature type="domain" description="Response regulatory" evidence="2">
    <location>
        <begin position="4"/>
        <end position="128"/>
    </location>
</feature>
<dbReference type="Gene3D" id="3.40.50.2300">
    <property type="match status" value="1"/>
</dbReference>
<comment type="caution">
    <text evidence="3">The sequence shown here is derived from an EMBL/GenBank/DDBJ whole genome shotgun (WGS) entry which is preliminary data.</text>
</comment>
<dbReference type="SMART" id="SM00448">
    <property type="entry name" value="REC"/>
    <property type="match status" value="1"/>
</dbReference>
<keyword evidence="4" id="KW-1185">Reference proteome</keyword>
<dbReference type="AlphaFoldDB" id="A0A6B3R0K6"/>
<keyword evidence="1" id="KW-0597">Phosphoprotein</keyword>
<gene>
    <name evidence="3" type="ORF">G3567_06105</name>
</gene>
<dbReference type="InterPro" id="IPR011006">
    <property type="entry name" value="CheY-like_superfamily"/>
</dbReference>
<feature type="modified residue" description="4-aspartylphosphate" evidence="1">
    <location>
        <position position="60"/>
    </location>
</feature>
<proteinExistence type="predicted"/>
<dbReference type="Pfam" id="PF00072">
    <property type="entry name" value="Response_reg"/>
    <property type="match status" value="1"/>
</dbReference>
<dbReference type="PANTHER" id="PTHR44520:SF2">
    <property type="entry name" value="RESPONSE REGULATOR RCP1"/>
    <property type="match status" value="1"/>
</dbReference>
<dbReference type="InterPro" id="IPR052893">
    <property type="entry name" value="TCS_response_regulator"/>
</dbReference>
<dbReference type="Proteomes" id="UP000478505">
    <property type="component" value="Unassembled WGS sequence"/>
</dbReference>